<comment type="similarity">
    <text evidence="2">Belongs to the aspartate/ornithine carbamoyltransferase superfamily.</text>
</comment>
<dbReference type="PANTHER" id="PTHR45753:SF3">
    <property type="entry name" value="ORNITHINE TRANSCARBAMYLASE, MITOCHONDRIAL"/>
    <property type="match status" value="1"/>
</dbReference>
<dbReference type="PRINTS" id="PR00102">
    <property type="entry name" value="OTCASE"/>
</dbReference>
<dbReference type="PANTHER" id="PTHR45753">
    <property type="entry name" value="ORNITHINE CARBAMOYLTRANSFERASE, MITOCHONDRIAL"/>
    <property type="match status" value="1"/>
</dbReference>
<dbReference type="KEGG" id="mhw:ACT01_05565"/>
<dbReference type="GO" id="GO:0042450">
    <property type="term" value="P:L-arginine biosynthetic process via ornithine"/>
    <property type="evidence" value="ECO:0007669"/>
    <property type="project" value="TreeGrafter"/>
</dbReference>
<dbReference type="InterPro" id="IPR006131">
    <property type="entry name" value="Asp_carbamoyltransf_Asp/Orn-bd"/>
</dbReference>
<feature type="domain" description="Aspartate/ornithine carbamoyltransferase Asp/Orn-binding" evidence="3">
    <location>
        <begin position="145"/>
        <end position="306"/>
    </location>
</feature>
<dbReference type="InterPro" id="IPR002292">
    <property type="entry name" value="Orn/put_carbamltrans"/>
</dbReference>
<gene>
    <name evidence="5" type="ORF">ACGTZG_11690</name>
    <name evidence="6" type="ORF">HF872_07910</name>
</gene>
<dbReference type="InterPro" id="IPR006130">
    <property type="entry name" value="Asp/Orn_carbamoylTrfase"/>
</dbReference>
<dbReference type="OrthoDB" id="9802587at2"/>
<dbReference type="RefSeq" id="WP_059075771.1">
    <property type="nucleotide sequence ID" value="NZ_CP011940.1"/>
</dbReference>
<evidence type="ECO:0000259" key="3">
    <source>
        <dbReference type="Pfam" id="PF00185"/>
    </source>
</evidence>
<evidence type="ECO:0000313" key="5">
    <source>
        <dbReference type="EMBL" id="MFG6273849.1"/>
    </source>
</evidence>
<reference evidence="6 7" key="1">
    <citation type="submission" date="2020-04" db="EMBL/GenBank/DDBJ databases">
        <authorList>
            <person name="Hitch T.C.A."/>
            <person name="Wylensek D."/>
            <person name="Clavel T."/>
        </authorList>
    </citation>
    <scope>NUCLEOTIDE SEQUENCE [LARGE SCALE GENOMIC DNA]</scope>
    <source>
        <strain evidence="6 7">Oil-RF-744-FAT-WT-6-1</strain>
    </source>
</reference>
<dbReference type="InterPro" id="IPR036901">
    <property type="entry name" value="Asp/Orn_carbamoylTrfase_sf"/>
</dbReference>
<evidence type="ECO:0000256" key="2">
    <source>
        <dbReference type="RuleBase" id="RU003634"/>
    </source>
</evidence>
<dbReference type="GO" id="GO:0016597">
    <property type="term" value="F:amino acid binding"/>
    <property type="evidence" value="ECO:0007669"/>
    <property type="project" value="InterPro"/>
</dbReference>
<dbReference type="Gene3D" id="3.40.50.1370">
    <property type="entry name" value="Aspartate/ornithine carbamoyltransferase"/>
    <property type="match status" value="2"/>
</dbReference>
<accession>A0A848BZU4</accession>
<dbReference type="AlphaFoldDB" id="A0A848BZU4"/>
<reference evidence="5 8" key="2">
    <citation type="submission" date="2024-10" db="EMBL/GenBank/DDBJ databases">
        <authorList>
            <person name="Sang B.-I."/>
            <person name="Prabhaharan D."/>
        </authorList>
    </citation>
    <scope>NUCLEOTIDE SEQUENCE [LARGE SCALE GENOMIC DNA]</scope>
    <source>
        <strain evidence="5 8">MH</strain>
    </source>
</reference>
<evidence type="ECO:0000259" key="4">
    <source>
        <dbReference type="Pfam" id="PF02729"/>
    </source>
</evidence>
<evidence type="ECO:0000313" key="7">
    <source>
        <dbReference type="Proteomes" id="UP000591071"/>
    </source>
</evidence>
<sequence length="313" mass="35580">MKHVNSFADYTADELKGILLLAEKIKQNQQAFSHLLDGKKLYTLFEKTSNRTYLSFNIGMEELGGKSYNQLWKDSNFTIGDLPSEVKYVGRNVDCIMGRFKKSETTHGFMDASIVPVINGCDNTFHPTQALADMLTLYEKTGHFDVKVLYIGAKNNTYNSLSEIVTMLGGKMYGLTPFSQVMGVGDEFYEGLKATGHYEELPDNISKEDLKKVVAEVDCVYTDTWVDMEFFTNPDYAEKKNKIIGMMMPYQIDADLMAGTDTMVFHDMPIHPGYEITQDVMEQHLETILDEAENRRHAEKGLLVYLITGKLDW</sequence>
<evidence type="ECO:0000256" key="1">
    <source>
        <dbReference type="ARBA" id="ARBA00022679"/>
    </source>
</evidence>
<dbReference type="EMBL" id="JABAFG010000011">
    <property type="protein sequence ID" value="NME28549.1"/>
    <property type="molecule type" value="Genomic_DNA"/>
</dbReference>
<dbReference type="Pfam" id="PF02729">
    <property type="entry name" value="OTCace_N"/>
    <property type="match status" value="1"/>
</dbReference>
<evidence type="ECO:0000313" key="6">
    <source>
        <dbReference type="EMBL" id="NME28549.1"/>
    </source>
</evidence>
<keyword evidence="1 2" id="KW-0808">Transferase</keyword>
<protein>
    <submittedName>
        <fullName evidence="6">Ornithine carbamoyltransferase</fullName>
    </submittedName>
</protein>
<dbReference type="PRINTS" id="PR00100">
    <property type="entry name" value="AOTCASE"/>
</dbReference>
<dbReference type="Proteomes" id="UP000591071">
    <property type="component" value="Unassembled WGS sequence"/>
</dbReference>
<evidence type="ECO:0000313" key="8">
    <source>
        <dbReference type="Proteomes" id="UP001605989"/>
    </source>
</evidence>
<keyword evidence="8" id="KW-1185">Reference proteome</keyword>
<dbReference type="Pfam" id="PF00185">
    <property type="entry name" value="OTCace"/>
    <property type="match status" value="1"/>
</dbReference>
<feature type="domain" description="Aspartate/ornithine carbamoyltransferase carbamoyl-P binding" evidence="4">
    <location>
        <begin position="2"/>
        <end position="139"/>
    </location>
</feature>
<name>A0A848BZU4_9FIRM</name>
<comment type="caution">
    <text evidence="6">The sequence shown here is derived from an EMBL/GenBank/DDBJ whole genome shotgun (WGS) entry which is preliminary data.</text>
</comment>
<organism evidence="6 7">
    <name type="scientific">Megasphaera hexanoica</name>
    <dbReference type="NCBI Taxonomy" id="1675036"/>
    <lineage>
        <taxon>Bacteria</taxon>
        <taxon>Bacillati</taxon>
        <taxon>Bacillota</taxon>
        <taxon>Negativicutes</taxon>
        <taxon>Veillonellales</taxon>
        <taxon>Veillonellaceae</taxon>
        <taxon>Megasphaera</taxon>
    </lineage>
</organism>
<dbReference type="Proteomes" id="UP001605989">
    <property type="component" value="Unassembled WGS sequence"/>
</dbReference>
<dbReference type="InterPro" id="IPR006132">
    <property type="entry name" value="Asp/Orn_carbamoyltranf_P-bd"/>
</dbReference>
<dbReference type="GO" id="GO:0019240">
    <property type="term" value="P:citrulline biosynthetic process"/>
    <property type="evidence" value="ECO:0007669"/>
    <property type="project" value="TreeGrafter"/>
</dbReference>
<proteinExistence type="inferred from homology"/>
<dbReference type="GO" id="GO:0004585">
    <property type="term" value="F:ornithine carbamoyltransferase activity"/>
    <property type="evidence" value="ECO:0007669"/>
    <property type="project" value="TreeGrafter"/>
</dbReference>
<dbReference type="EMBL" id="JBIEKR010000011">
    <property type="protein sequence ID" value="MFG6273849.1"/>
    <property type="molecule type" value="Genomic_DNA"/>
</dbReference>
<dbReference type="SUPFAM" id="SSF53671">
    <property type="entry name" value="Aspartate/ornithine carbamoyltransferase"/>
    <property type="match status" value="1"/>
</dbReference>